<protein>
    <submittedName>
        <fullName evidence="1">Uncharacterized protein</fullName>
    </submittedName>
</protein>
<dbReference type="AlphaFoldDB" id="A0A5E7Q4T5"/>
<proteinExistence type="predicted"/>
<dbReference type="EMBL" id="CABVIH010000040">
    <property type="protein sequence ID" value="VVP56725.1"/>
    <property type="molecule type" value="Genomic_DNA"/>
</dbReference>
<evidence type="ECO:0000313" key="1">
    <source>
        <dbReference type="EMBL" id="VVP56725.1"/>
    </source>
</evidence>
<gene>
    <name evidence="1" type="ORF">PS880_05749</name>
</gene>
<accession>A0A5E7Q4T5</accession>
<reference evidence="1 2" key="1">
    <citation type="submission" date="2019-09" db="EMBL/GenBank/DDBJ databases">
        <authorList>
            <person name="Chandra G."/>
            <person name="Truman W A."/>
        </authorList>
    </citation>
    <scope>NUCLEOTIDE SEQUENCE [LARGE SCALE GENOMIC DNA]</scope>
    <source>
        <strain evidence="1">PS880</strain>
    </source>
</reference>
<organism evidence="1 2">
    <name type="scientific">Pseudomonas fluorescens</name>
    <dbReference type="NCBI Taxonomy" id="294"/>
    <lineage>
        <taxon>Bacteria</taxon>
        <taxon>Pseudomonadati</taxon>
        <taxon>Pseudomonadota</taxon>
        <taxon>Gammaproteobacteria</taxon>
        <taxon>Pseudomonadales</taxon>
        <taxon>Pseudomonadaceae</taxon>
        <taxon>Pseudomonas</taxon>
    </lineage>
</organism>
<name>A0A5E7Q4T5_PSEFL</name>
<dbReference type="RefSeq" id="WP_191624769.1">
    <property type="nucleotide sequence ID" value="NZ_CABVIH010000040.1"/>
</dbReference>
<evidence type="ECO:0000313" key="2">
    <source>
        <dbReference type="Proteomes" id="UP000375525"/>
    </source>
</evidence>
<sequence length="51" mass="5553">MNGNCVAILAPNRKALADALKSQGFFLVVDLTKRVRVEVTPRGMLIARAVQ</sequence>
<dbReference type="Proteomes" id="UP000375525">
    <property type="component" value="Unassembled WGS sequence"/>
</dbReference>